<dbReference type="Proteomes" id="UP000004754">
    <property type="component" value="Unassembled WGS sequence"/>
</dbReference>
<organism evidence="1 2">
    <name type="scientific">Pseudoramibacter alactolyticus ATCC 23263</name>
    <dbReference type="NCBI Taxonomy" id="887929"/>
    <lineage>
        <taxon>Bacteria</taxon>
        <taxon>Bacillati</taxon>
        <taxon>Bacillota</taxon>
        <taxon>Clostridia</taxon>
        <taxon>Eubacteriales</taxon>
        <taxon>Eubacteriaceae</taxon>
        <taxon>Pseudoramibacter</taxon>
    </lineage>
</organism>
<gene>
    <name evidence="1" type="ORF">HMP0721_0264</name>
</gene>
<dbReference type="STRING" id="887929.HMP0721_0264"/>
<comment type="caution">
    <text evidence="1">The sequence shown here is derived from an EMBL/GenBank/DDBJ whole genome shotgun (WGS) entry which is preliminary data.</text>
</comment>
<dbReference type="OrthoDB" id="1798971at2"/>
<keyword evidence="2" id="KW-1185">Reference proteome</keyword>
<dbReference type="EMBL" id="AEQN01000005">
    <property type="protein sequence ID" value="EFV02790.1"/>
    <property type="molecule type" value="Genomic_DNA"/>
</dbReference>
<dbReference type="Gene3D" id="3.30.2020.10">
    <property type="entry name" value="NE0471-like N-terminal domain"/>
    <property type="match status" value="1"/>
</dbReference>
<accession>E6ME31</accession>
<dbReference type="AlphaFoldDB" id="E6ME31"/>
<evidence type="ECO:0000313" key="2">
    <source>
        <dbReference type="Proteomes" id="UP000004754"/>
    </source>
</evidence>
<sequence>MNQVPSIRRVIPKENYILEIHFQNEEVRAYDMKPLLDTDPEMAVLKDPLVFKDVRLSPYDGKRSVIWHGLLRIAAGELYEGSWIVKLPRSEWLEVGRGGELWTQILSQPLIQEA</sequence>
<dbReference type="SUPFAM" id="SSF143880">
    <property type="entry name" value="NE0471 N-terminal domain-like"/>
    <property type="match status" value="1"/>
</dbReference>
<dbReference type="HOGENOM" id="CLU_2118942_0_0_9"/>
<name>E6ME31_9FIRM</name>
<dbReference type="RefSeq" id="WP_006597683.1">
    <property type="nucleotide sequence ID" value="NZ_GL622359.1"/>
</dbReference>
<reference evidence="1 2" key="1">
    <citation type="submission" date="2010-12" db="EMBL/GenBank/DDBJ databases">
        <authorList>
            <person name="Muzny D."/>
            <person name="Qin X."/>
            <person name="Deng J."/>
            <person name="Jiang H."/>
            <person name="Liu Y."/>
            <person name="Qu J."/>
            <person name="Song X.-Z."/>
            <person name="Zhang L."/>
            <person name="Thornton R."/>
            <person name="Coyle M."/>
            <person name="Francisco L."/>
            <person name="Jackson L."/>
            <person name="Javaid M."/>
            <person name="Korchina V."/>
            <person name="Kovar C."/>
            <person name="Mata R."/>
            <person name="Mathew T."/>
            <person name="Ngo R."/>
            <person name="Nguyen L."/>
            <person name="Nguyen N."/>
            <person name="Okwuonu G."/>
            <person name="Ongeri F."/>
            <person name="Pham C."/>
            <person name="Simmons D."/>
            <person name="Wilczek-Boney K."/>
            <person name="Hale W."/>
            <person name="Jakkamsetti A."/>
            <person name="Pham P."/>
            <person name="Ruth R."/>
            <person name="San Lucas F."/>
            <person name="Warren J."/>
            <person name="Zhang J."/>
            <person name="Zhao Z."/>
            <person name="Zhou C."/>
            <person name="Zhu D."/>
            <person name="Lee S."/>
            <person name="Bess C."/>
            <person name="Blankenburg K."/>
            <person name="Forbes L."/>
            <person name="Fu Q."/>
            <person name="Gubbala S."/>
            <person name="Hirani K."/>
            <person name="Jayaseelan J.C."/>
            <person name="Lara F."/>
            <person name="Munidasa M."/>
            <person name="Palculict T."/>
            <person name="Patil S."/>
            <person name="Pu L.-L."/>
            <person name="Saada N."/>
            <person name="Tang L."/>
            <person name="Weissenberger G."/>
            <person name="Zhu Y."/>
            <person name="Hemphill L."/>
            <person name="Shang Y."/>
            <person name="Youmans B."/>
            <person name="Ayvaz T."/>
            <person name="Ross M."/>
            <person name="Santibanez J."/>
            <person name="Aqrawi P."/>
            <person name="Gross S."/>
            <person name="Joshi V."/>
            <person name="Fowler G."/>
            <person name="Nazareth L."/>
            <person name="Reid J."/>
            <person name="Worley K."/>
            <person name="Petrosino J."/>
            <person name="Highlander S."/>
            <person name="Gibbs R."/>
        </authorList>
    </citation>
    <scope>NUCLEOTIDE SEQUENCE [LARGE SCALE GENOMIC DNA]</scope>
    <source>
        <strain evidence="1 2">ATCC 23263</strain>
    </source>
</reference>
<evidence type="ECO:0000313" key="1">
    <source>
        <dbReference type="EMBL" id="EFV02790.1"/>
    </source>
</evidence>
<dbReference type="InterPro" id="IPR036782">
    <property type="entry name" value="NE0471-like_N"/>
</dbReference>
<protein>
    <submittedName>
        <fullName evidence="1">Uncharacterized protein</fullName>
    </submittedName>
</protein>
<proteinExistence type="predicted"/>